<comment type="caution">
    <text evidence="1">The sequence shown here is derived from an EMBL/GenBank/DDBJ whole genome shotgun (WGS) entry which is preliminary data.</text>
</comment>
<name>A0A8J2PAE4_9HEXA</name>
<accession>A0A8J2PAE4</accession>
<dbReference type="AlphaFoldDB" id="A0A8J2PAE4"/>
<keyword evidence="2" id="KW-1185">Reference proteome</keyword>
<sequence>MDGKTLSISPDDIYSYHKLPIVDCFFSKEEVTVTLNVPIKRQVVNWCVFDIILTKFANNNQVRDLYPQDVKLLAVGIEKVVLID</sequence>
<reference evidence="1" key="1">
    <citation type="submission" date="2021-06" db="EMBL/GenBank/DDBJ databases">
        <authorList>
            <person name="Hodson N. C."/>
            <person name="Mongue J. A."/>
            <person name="Jaron S. K."/>
        </authorList>
    </citation>
    <scope>NUCLEOTIDE SEQUENCE</scope>
</reference>
<evidence type="ECO:0000313" key="1">
    <source>
        <dbReference type="EMBL" id="CAG7732272.1"/>
    </source>
</evidence>
<evidence type="ECO:0000313" key="2">
    <source>
        <dbReference type="Proteomes" id="UP000708208"/>
    </source>
</evidence>
<organism evidence="1 2">
    <name type="scientific">Allacma fusca</name>
    <dbReference type="NCBI Taxonomy" id="39272"/>
    <lineage>
        <taxon>Eukaryota</taxon>
        <taxon>Metazoa</taxon>
        <taxon>Ecdysozoa</taxon>
        <taxon>Arthropoda</taxon>
        <taxon>Hexapoda</taxon>
        <taxon>Collembola</taxon>
        <taxon>Symphypleona</taxon>
        <taxon>Sminthuridae</taxon>
        <taxon>Allacma</taxon>
    </lineage>
</organism>
<proteinExistence type="predicted"/>
<dbReference type="Proteomes" id="UP000708208">
    <property type="component" value="Unassembled WGS sequence"/>
</dbReference>
<dbReference type="OrthoDB" id="6777687at2759"/>
<protein>
    <submittedName>
        <fullName evidence="1">Uncharacterized protein</fullName>
    </submittedName>
</protein>
<dbReference type="EMBL" id="CAJVCH010227751">
    <property type="protein sequence ID" value="CAG7732272.1"/>
    <property type="molecule type" value="Genomic_DNA"/>
</dbReference>
<gene>
    <name evidence="1" type="ORF">AFUS01_LOCUS20795</name>
</gene>